<organism evidence="3 4">
    <name type="scientific">Aeromicrobium phragmitis</name>
    <dbReference type="NCBI Taxonomy" id="2478914"/>
    <lineage>
        <taxon>Bacteria</taxon>
        <taxon>Bacillati</taxon>
        <taxon>Actinomycetota</taxon>
        <taxon>Actinomycetes</taxon>
        <taxon>Propionibacteriales</taxon>
        <taxon>Nocardioidaceae</taxon>
        <taxon>Aeromicrobium</taxon>
    </lineage>
</organism>
<dbReference type="OrthoDB" id="113180at2"/>
<accession>A0A3L8PH68</accession>
<dbReference type="InterPro" id="IPR017517">
    <property type="entry name" value="Maleyloyr_isom"/>
</dbReference>
<comment type="caution">
    <text evidence="3">The sequence shown here is derived from an EMBL/GenBank/DDBJ whole genome shotgun (WGS) entry which is preliminary data.</text>
</comment>
<dbReference type="InterPro" id="IPR013917">
    <property type="entry name" value="tRNA_wybutosine-synth"/>
</dbReference>
<evidence type="ECO:0000313" key="4">
    <source>
        <dbReference type="Proteomes" id="UP000282515"/>
    </source>
</evidence>
<dbReference type="InterPro" id="IPR024344">
    <property type="entry name" value="MDMPI_metal-binding"/>
</dbReference>
<dbReference type="Pfam" id="PF08608">
    <property type="entry name" value="Wyosine_form"/>
    <property type="match status" value="1"/>
</dbReference>
<gene>
    <name evidence="3" type="ORF">D9V41_15980</name>
</gene>
<dbReference type="InterPro" id="IPR034660">
    <property type="entry name" value="DinB/YfiT-like"/>
</dbReference>
<reference evidence="3 4" key="1">
    <citation type="submission" date="2018-10" db="EMBL/GenBank/DDBJ databases">
        <title>Aeromicrobium sp. 9W16Y-2 whole genome shotgun sequence.</title>
        <authorList>
            <person name="Li F."/>
        </authorList>
    </citation>
    <scope>NUCLEOTIDE SEQUENCE [LARGE SCALE GENOMIC DNA]</scope>
    <source>
        <strain evidence="3 4">9W16Y-2</strain>
    </source>
</reference>
<sequence>MASVLDSILDDLAAESLQLDGWVGGLDHAGWQTVTTPEGWTVAHQIAHLHWTDVTSEQAIRDRPAFDEVMQEAAADPERFVDIAAEELALEPPDQLLQAWREGRGALSEALLSVPEGEKVPWFGPPMSPASMATARIMETWAHAHDVARAVGIEVPRTDRVRHVCHLGVRTRGFAYMVRGEQAPDVPIRVELTAPSGEVWTWGPEDAAERVTGDAWDFALLATRRRHRTDVDVQAHGVNADHWLDIAQAFAGLPGNDPKPLTDR</sequence>
<feature type="domain" description="Mycothiol-dependent maleylpyruvate isomerase metal-binding" evidence="2">
    <location>
        <begin position="13"/>
        <end position="148"/>
    </location>
</feature>
<dbReference type="GO" id="GO:0046872">
    <property type="term" value="F:metal ion binding"/>
    <property type="evidence" value="ECO:0007669"/>
    <property type="project" value="InterPro"/>
</dbReference>
<dbReference type="NCBIfam" id="TIGR03083">
    <property type="entry name" value="maleylpyruvate isomerase family mycothiol-dependent enzyme"/>
    <property type="match status" value="1"/>
</dbReference>
<name>A0A3L8PH68_9ACTN</name>
<feature type="domain" description="tRNA wybutosine-synthesis" evidence="1">
    <location>
        <begin position="186"/>
        <end position="231"/>
    </location>
</feature>
<dbReference type="Gene3D" id="1.20.120.450">
    <property type="entry name" value="dinb family like domain"/>
    <property type="match status" value="1"/>
</dbReference>
<dbReference type="RefSeq" id="WP_121795589.1">
    <property type="nucleotide sequence ID" value="NZ_RDBF01000018.1"/>
</dbReference>
<keyword evidence="4" id="KW-1185">Reference proteome</keyword>
<protein>
    <submittedName>
        <fullName evidence="3">TIGR03084 family protein</fullName>
    </submittedName>
</protein>
<dbReference type="InterPro" id="IPR017518">
    <property type="entry name" value="CHP03084"/>
</dbReference>
<dbReference type="Proteomes" id="UP000282515">
    <property type="component" value="Unassembled WGS sequence"/>
</dbReference>
<evidence type="ECO:0000259" key="2">
    <source>
        <dbReference type="Pfam" id="PF11716"/>
    </source>
</evidence>
<dbReference type="Pfam" id="PF11716">
    <property type="entry name" value="MDMPI_N"/>
    <property type="match status" value="1"/>
</dbReference>
<evidence type="ECO:0000313" key="3">
    <source>
        <dbReference type="EMBL" id="RLV54537.1"/>
    </source>
</evidence>
<dbReference type="SUPFAM" id="SSF109854">
    <property type="entry name" value="DinB/YfiT-like putative metalloenzymes"/>
    <property type="match status" value="1"/>
</dbReference>
<dbReference type="EMBL" id="RDBF01000018">
    <property type="protein sequence ID" value="RLV54537.1"/>
    <property type="molecule type" value="Genomic_DNA"/>
</dbReference>
<evidence type="ECO:0000259" key="1">
    <source>
        <dbReference type="Pfam" id="PF08608"/>
    </source>
</evidence>
<dbReference type="AlphaFoldDB" id="A0A3L8PH68"/>
<proteinExistence type="predicted"/>
<dbReference type="NCBIfam" id="TIGR03084">
    <property type="entry name" value="TIGR03084 family metal-binding protein"/>
    <property type="match status" value="1"/>
</dbReference>